<evidence type="ECO:0000256" key="5">
    <source>
        <dbReference type="SAM" id="Phobius"/>
    </source>
</evidence>
<keyword evidence="4 5" id="KW-0472">Membrane</keyword>
<proteinExistence type="predicted"/>
<name>A0A561T5J4_9PSEU</name>
<dbReference type="InterPro" id="IPR004837">
    <property type="entry name" value="NaCa_Exmemb"/>
</dbReference>
<evidence type="ECO:0000259" key="6">
    <source>
        <dbReference type="Pfam" id="PF01699"/>
    </source>
</evidence>
<comment type="caution">
    <text evidence="7">The sequence shown here is derived from an EMBL/GenBank/DDBJ whole genome shotgun (WGS) entry which is preliminary data.</text>
</comment>
<evidence type="ECO:0000256" key="3">
    <source>
        <dbReference type="ARBA" id="ARBA00022989"/>
    </source>
</evidence>
<feature type="transmembrane region" description="Helical" evidence="5">
    <location>
        <begin position="268"/>
        <end position="293"/>
    </location>
</feature>
<gene>
    <name evidence="7" type="ORF">FHX44_118329</name>
</gene>
<keyword evidence="2 5" id="KW-0812">Transmembrane</keyword>
<evidence type="ECO:0000256" key="2">
    <source>
        <dbReference type="ARBA" id="ARBA00022692"/>
    </source>
</evidence>
<feature type="transmembrane region" description="Helical" evidence="5">
    <location>
        <begin position="108"/>
        <end position="138"/>
    </location>
</feature>
<evidence type="ECO:0000313" key="7">
    <source>
        <dbReference type="EMBL" id="TWF82380.1"/>
    </source>
</evidence>
<accession>A0A561T5J4</accession>
<feature type="transmembrane region" description="Helical" evidence="5">
    <location>
        <begin position="64"/>
        <end position="88"/>
    </location>
</feature>
<dbReference type="OrthoDB" id="3569277at2"/>
<dbReference type="EMBL" id="VIWU01000001">
    <property type="protein sequence ID" value="TWF82380.1"/>
    <property type="molecule type" value="Genomic_DNA"/>
</dbReference>
<keyword evidence="3 5" id="KW-1133">Transmembrane helix</keyword>
<keyword evidence="8" id="KW-1185">Reference proteome</keyword>
<feature type="transmembrane region" description="Helical" evidence="5">
    <location>
        <begin position="330"/>
        <end position="350"/>
    </location>
</feature>
<dbReference type="AlphaFoldDB" id="A0A561T5J4"/>
<organism evidence="7 8">
    <name type="scientific">Pseudonocardia hierapolitana</name>
    <dbReference type="NCBI Taxonomy" id="1128676"/>
    <lineage>
        <taxon>Bacteria</taxon>
        <taxon>Bacillati</taxon>
        <taxon>Actinomycetota</taxon>
        <taxon>Actinomycetes</taxon>
        <taxon>Pseudonocardiales</taxon>
        <taxon>Pseudonocardiaceae</taxon>
        <taxon>Pseudonocardia</taxon>
    </lineage>
</organism>
<dbReference type="Pfam" id="PF01699">
    <property type="entry name" value="Na_Ca_ex"/>
    <property type="match status" value="2"/>
</dbReference>
<dbReference type="RefSeq" id="WP_147260696.1">
    <property type="nucleotide sequence ID" value="NZ_VIWU01000001.1"/>
</dbReference>
<feature type="transmembrane region" description="Helical" evidence="5">
    <location>
        <begin position="203"/>
        <end position="223"/>
    </location>
</feature>
<feature type="transmembrane region" description="Helical" evidence="5">
    <location>
        <begin position="299"/>
        <end position="318"/>
    </location>
</feature>
<comment type="subcellular location">
    <subcellularLocation>
        <location evidence="1">Membrane</location>
        <topology evidence="1">Multi-pass membrane protein</topology>
    </subcellularLocation>
</comment>
<reference evidence="7 8" key="1">
    <citation type="submission" date="2019-06" db="EMBL/GenBank/DDBJ databases">
        <title>Sequencing the genomes of 1000 actinobacteria strains.</title>
        <authorList>
            <person name="Klenk H.-P."/>
        </authorList>
    </citation>
    <scope>NUCLEOTIDE SEQUENCE [LARGE SCALE GENOMIC DNA]</scope>
    <source>
        <strain evidence="7 8">DSM 45671</strain>
    </source>
</reference>
<evidence type="ECO:0000256" key="4">
    <source>
        <dbReference type="ARBA" id="ARBA00023136"/>
    </source>
</evidence>
<sequence>MTSILVFVCGAALLIFSAEKLIGYLVGVASGLRVSVFLLAIIFTGIEFDDVFLGVALNLEDLEGVALGVVFGTALSMTGVVLALAALLTPTRVNIPREYVVVLGASPLVMIAFTLMAPLTAVHGVVLLALFVVFIAWVAARESRSDVPVFRDVEIYEAYAAARGTGGGTAVASADTPDEEPTHAFSDAMPFVTTGARSGWIRLGLAVLALAGLILGATVTGIGTEGILETYGLEGTLFGATIATAVLTIEDIFLTVEPIRRGVPEIGVGNVIGSVVFSVTGKLGIIVLAGGIVVDPEVLTWHLPALIIVTGLGAYFIFTGRLRRWHGVTLLALYLAYWAISFGVFGGPPIEVD</sequence>
<evidence type="ECO:0000256" key="1">
    <source>
        <dbReference type="ARBA" id="ARBA00004141"/>
    </source>
</evidence>
<dbReference type="GO" id="GO:0016020">
    <property type="term" value="C:membrane"/>
    <property type="evidence" value="ECO:0007669"/>
    <property type="project" value="UniProtKB-SubCell"/>
</dbReference>
<feature type="domain" description="Sodium/calcium exchanger membrane region" evidence="6">
    <location>
        <begin position="3"/>
        <end position="138"/>
    </location>
</feature>
<protein>
    <submittedName>
        <fullName evidence="7">Cation:H+ antiporter</fullName>
    </submittedName>
</protein>
<dbReference type="GO" id="GO:0055085">
    <property type="term" value="P:transmembrane transport"/>
    <property type="evidence" value="ECO:0007669"/>
    <property type="project" value="InterPro"/>
</dbReference>
<feature type="transmembrane region" description="Helical" evidence="5">
    <location>
        <begin position="235"/>
        <end position="256"/>
    </location>
</feature>
<dbReference type="Gene3D" id="1.20.1420.30">
    <property type="entry name" value="NCX, central ion-binding region"/>
    <property type="match status" value="1"/>
</dbReference>
<feature type="domain" description="Sodium/calcium exchanger membrane region" evidence="6">
    <location>
        <begin position="203"/>
        <end position="342"/>
    </location>
</feature>
<dbReference type="Proteomes" id="UP000321261">
    <property type="component" value="Unassembled WGS sequence"/>
</dbReference>
<evidence type="ECO:0000313" key="8">
    <source>
        <dbReference type="Proteomes" id="UP000321261"/>
    </source>
</evidence>
<dbReference type="InterPro" id="IPR044880">
    <property type="entry name" value="NCX_ion-bd_dom_sf"/>
</dbReference>